<comment type="caution">
    <text evidence="1">The sequence shown here is derived from an EMBL/GenBank/DDBJ whole genome shotgun (WGS) entry which is preliminary data.</text>
</comment>
<proteinExistence type="predicted"/>
<sequence>MTGGSSNDPMMKSSLSAMLHRTVLIASKTTVGQDGIVHSYCGLKLSDLPTPISGLKDNGSSSTSWYAYTRASRRPRVVKL</sequence>
<gene>
    <name evidence="1" type="ORF">Tco_0704073</name>
</gene>
<organism evidence="1 2">
    <name type="scientific">Tanacetum coccineum</name>
    <dbReference type="NCBI Taxonomy" id="301880"/>
    <lineage>
        <taxon>Eukaryota</taxon>
        <taxon>Viridiplantae</taxon>
        <taxon>Streptophyta</taxon>
        <taxon>Embryophyta</taxon>
        <taxon>Tracheophyta</taxon>
        <taxon>Spermatophyta</taxon>
        <taxon>Magnoliopsida</taxon>
        <taxon>eudicotyledons</taxon>
        <taxon>Gunneridae</taxon>
        <taxon>Pentapetalae</taxon>
        <taxon>asterids</taxon>
        <taxon>campanulids</taxon>
        <taxon>Asterales</taxon>
        <taxon>Asteraceae</taxon>
        <taxon>Asteroideae</taxon>
        <taxon>Anthemideae</taxon>
        <taxon>Anthemidinae</taxon>
        <taxon>Tanacetum</taxon>
    </lineage>
</organism>
<keyword evidence="2" id="KW-1185">Reference proteome</keyword>
<name>A0ABQ4Y2H8_9ASTR</name>
<dbReference type="Proteomes" id="UP001151760">
    <property type="component" value="Unassembled WGS sequence"/>
</dbReference>
<protein>
    <submittedName>
        <fullName evidence="1">Uncharacterized protein</fullName>
    </submittedName>
</protein>
<accession>A0ABQ4Y2H8</accession>
<dbReference type="EMBL" id="BQNB010009992">
    <property type="protein sequence ID" value="GJS71232.1"/>
    <property type="molecule type" value="Genomic_DNA"/>
</dbReference>
<reference evidence="1" key="2">
    <citation type="submission" date="2022-01" db="EMBL/GenBank/DDBJ databases">
        <authorList>
            <person name="Yamashiro T."/>
            <person name="Shiraishi A."/>
            <person name="Satake H."/>
            <person name="Nakayama K."/>
        </authorList>
    </citation>
    <scope>NUCLEOTIDE SEQUENCE</scope>
</reference>
<evidence type="ECO:0000313" key="2">
    <source>
        <dbReference type="Proteomes" id="UP001151760"/>
    </source>
</evidence>
<evidence type="ECO:0000313" key="1">
    <source>
        <dbReference type="EMBL" id="GJS71232.1"/>
    </source>
</evidence>
<reference evidence="1" key="1">
    <citation type="journal article" date="2022" name="Int. J. Mol. Sci.">
        <title>Draft Genome of Tanacetum Coccineum: Genomic Comparison of Closely Related Tanacetum-Family Plants.</title>
        <authorList>
            <person name="Yamashiro T."/>
            <person name="Shiraishi A."/>
            <person name="Nakayama K."/>
            <person name="Satake H."/>
        </authorList>
    </citation>
    <scope>NUCLEOTIDE SEQUENCE</scope>
</reference>